<dbReference type="GO" id="GO:0016208">
    <property type="term" value="F:AMP binding"/>
    <property type="evidence" value="ECO:0007669"/>
    <property type="project" value="TreeGrafter"/>
</dbReference>
<dbReference type="Proteomes" id="UP000887572">
    <property type="component" value="Unplaced"/>
</dbReference>
<comment type="similarity">
    <text evidence="1">Belongs to the 5'-AMP-activated protein kinase gamma subunit family.</text>
</comment>
<evidence type="ECO:0000256" key="6">
    <source>
        <dbReference type="SAM" id="MobiDB-lite"/>
    </source>
</evidence>
<evidence type="ECO:0000256" key="2">
    <source>
        <dbReference type="ARBA" id="ARBA00022737"/>
    </source>
</evidence>
<evidence type="ECO:0000256" key="4">
    <source>
        <dbReference type="ARBA" id="ARBA00025878"/>
    </source>
</evidence>
<proteinExistence type="inferred from homology"/>
<accession>A0A914H0B1</accession>
<evidence type="ECO:0000256" key="5">
    <source>
        <dbReference type="PROSITE-ProRule" id="PRU00703"/>
    </source>
</evidence>
<dbReference type="Gene3D" id="3.10.580.10">
    <property type="entry name" value="CBS-domain"/>
    <property type="match status" value="2"/>
</dbReference>
<feature type="compositionally biased region" description="Basic residues" evidence="6">
    <location>
        <begin position="1"/>
        <end position="15"/>
    </location>
</feature>
<dbReference type="InterPro" id="IPR050511">
    <property type="entry name" value="AMPK_gamma/SDS23_families"/>
</dbReference>
<evidence type="ECO:0000256" key="3">
    <source>
        <dbReference type="ARBA" id="ARBA00023122"/>
    </source>
</evidence>
<dbReference type="GO" id="GO:0031588">
    <property type="term" value="C:nucleotide-activated protein kinase complex"/>
    <property type="evidence" value="ECO:0007669"/>
    <property type="project" value="TreeGrafter"/>
</dbReference>
<name>A0A914H0B1_GLORO</name>
<evidence type="ECO:0000256" key="1">
    <source>
        <dbReference type="ARBA" id="ARBA00006750"/>
    </source>
</evidence>
<dbReference type="WBParaSite" id="Gr19_v10_g12443.t1">
    <property type="protein sequence ID" value="Gr19_v10_g12443.t1"/>
    <property type="gene ID" value="Gr19_v10_g12443"/>
</dbReference>
<dbReference type="PANTHER" id="PTHR13780:SF32">
    <property type="entry name" value="CBS DOMAIN-CONTAINING PROTEIN"/>
    <property type="match status" value="1"/>
</dbReference>
<organism evidence="8 9">
    <name type="scientific">Globodera rostochiensis</name>
    <name type="common">Golden nematode worm</name>
    <name type="synonym">Heterodera rostochiensis</name>
    <dbReference type="NCBI Taxonomy" id="31243"/>
    <lineage>
        <taxon>Eukaryota</taxon>
        <taxon>Metazoa</taxon>
        <taxon>Ecdysozoa</taxon>
        <taxon>Nematoda</taxon>
        <taxon>Chromadorea</taxon>
        <taxon>Rhabditida</taxon>
        <taxon>Tylenchina</taxon>
        <taxon>Tylenchomorpha</taxon>
        <taxon>Tylenchoidea</taxon>
        <taxon>Heteroderidae</taxon>
        <taxon>Heteroderinae</taxon>
        <taxon>Globodera</taxon>
    </lineage>
</organism>
<protein>
    <submittedName>
        <fullName evidence="9">CBS domain-containing protein</fullName>
    </submittedName>
</protein>
<dbReference type="PROSITE" id="PS51371">
    <property type="entry name" value="CBS"/>
    <property type="match status" value="1"/>
</dbReference>
<dbReference type="GO" id="GO:0019887">
    <property type="term" value="F:protein kinase regulator activity"/>
    <property type="evidence" value="ECO:0007669"/>
    <property type="project" value="TreeGrafter"/>
</dbReference>
<dbReference type="PANTHER" id="PTHR13780">
    <property type="entry name" value="AMP-ACTIVATED PROTEIN KINASE, GAMMA REGULATORY SUBUNIT"/>
    <property type="match status" value="1"/>
</dbReference>
<dbReference type="GO" id="GO:0005737">
    <property type="term" value="C:cytoplasm"/>
    <property type="evidence" value="ECO:0007669"/>
    <property type="project" value="TreeGrafter"/>
</dbReference>
<sequence>MATSHAGHHSHHHKGAGGSGGHHLQQCQQQQHATPAATPHAVPSPILCPAMAPQAIASPPLPPRPSPHWLTPSSAEEVTEDLNMAAVNTTTGSSSCLGGRSSRGPPLTQLHQFSLPSPQEMAPVARQIPPEMERETNRWRQYAAAVLLHGRKGMPPKGLDEDDEEFRGRRMTVTYRFPTNGAAGGNSDQTAAAPHHYQQIYRRPQRALRKLSMGHQRHSADERAEISAAAEEAFAAMVLNNGGSGVIGEEERRLYLQERSLLSANYAILRKSVDRFEVVGAFHRFHTEAYRHFLQSLTCYDLSPAHGLIVMLDAELTIQKAVQILVAHPAPRVAIISNVRDGLWAMFTVTDCLRALQRAHQSGNIDLGGRTLRYFVEQLHGGRRLISVDDQSSVWDLARVFSLNRVHRVPVFSAENGELMAVLCPRAICVELLKLISSKCSLSPDLSTLALSSCQVGTWGEIASIGADESCARAVDLFLDRQVSALPVLSSAGGALLGVVDKNNLLDKLFDQLGAQPTPERCMELMAETPVKDLLPPLARRRTVQNDISVTEALTVLAKDGLSESLFVLDTEGRLCGVISHTDILEFILRYEQGNGNGNGNGDRPSVPSGHWRFWANQIQSDGPMFFESSAQID</sequence>
<feature type="region of interest" description="Disordered" evidence="6">
    <location>
        <begin position="1"/>
        <end position="41"/>
    </location>
</feature>
<evidence type="ECO:0000259" key="7">
    <source>
        <dbReference type="PROSITE" id="PS51371"/>
    </source>
</evidence>
<feature type="domain" description="CBS" evidence="7">
    <location>
        <begin position="535"/>
        <end position="595"/>
    </location>
</feature>
<feature type="compositionally biased region" description="Low complexity" evidence="6">
    <location>
        <begin position="22"/>
        <end position="41"/>
    </location>
</feature>
<keyword evidence="8" id="KW-1185">Reference proteome</keyword>
<dbReference type="CDD" id="cd02205">
    <property type="entry name" value="CBS_pair_SF"/>
    <property type="match status" value="1"/>
</dbReference>
<dbReference type="AlphaFoldDB" id="A0A914H0B1"/>
<dbReference type="Pfam" id="PF00571">
    <property type="entry name" value="CBS"/>
    <property type="match status" value="2"/>
</dbReference>
<keyword evidence="3 5" id="KW-0129">CBS domain</keyword>
<evidence type="ECO:0000313" key="8">
    <source>
        <dbReference type="Proteomes" id="UP000887572"/>
    </source>
</evidence>
<dbReference type="InterPro" id="IPR000644">
    <property type="entry name" value="CBS_dom"/>
</dbReference>
<dbReference type="InterPro" id="IPR046342">
    <property type="entry name" value="CBS_dom_sf"/>
</dbReference>
<comment type="subunit">
    <text evidence="4">AMPK is a heterotrimer of an alpha catalytic subunit (PRKAA1 or PRKAA2), a beta (PRKAB1 or PRKAB2) and a gamma non-catalytic subunits (PRKAG1, PRKAG2 or PRKAG3). Interacts with FNIP1 and FNIP2.</text>
</comment>
<dbReference type="SMART" id="SM00116">
    <property type="entry name" value="CBS"/>
    <property type="match status" value="4"/>
</dbReference>
<reference evidence="9" key="1">
    <citation type="submission" date="2022-11" db="UniProtKB">
        <authorList>
            <consortium name="WormBaseParasite"/>
        </authorList>
    </citation>
    <scope>IDENTIFICATION</scope>
</reference>
<keyword evidence="2" id="KW-0677">Repeat</keyword>
<dbReference type="GO" id="GO:0019901">
    <property type="term" value="F:protein kinase binding"/>
    <property type="evidence" value="ECO:0007669"/>
    <property type="project" value="TreeGrafter"/>
</dbReference>
<dbReference type="GO" id="GO:0005634">
    <property type="term" value="C:nucleus"/>
    <property type="evidence" value="ECO:0007669"/>
    <property type="project" value="TreeGrafter"/>
</dbReference>
<evidence type="ECO:0000313" key="9">
    <source>
        <dbReference type="WBParaSite" id="Gr19_v10_g12443.t1"/>
    </source>
</evidence>
<dbReference type="SUPFAM" id="SSF54631">
    <property type="entry name" value="CBS-domain pair"/>
    <property type="match status" value="2"/>
</dbReference>